<dbReference type="Pfam" id="PF00300">
    <property type="entry name" value="His_Phos_1"/>
    <property type="match status" value="1"/>
</dbReference>
<comment type="caution">
    <text evidence="1">The sequence shown here is derived from an EMBL/GenBank/DDBJ whole genome shotgun (WGS) entry which is preliminary data.</text>
</comment>
<keyword evidence="2" id="KW-1185">Reference proteome</keyword>
<dbReference type="RefSeq" id="WP_161636246.1">
    <property type="nucleotide sequence ID" value="NZ_BAMD01000016.1"/>
</dbReference>
<dbReference type="Gene3D" id="3.40.50.1240">
    <property type="entry name" value="Phosphoglycerate mutase-like"/>
    <property type="match status" value="1"/>
</dbReference>
<dbReference type="Proteomes" id="UP000019402">
    <property type="component" value="Unassembled WGS sequence"/>
</dbReference>
<reference evidence="1 2" key="1">
    <citation type="journal article" date="2014" name="Genome Announc.">
        <title>Draft Genome Sequence of Cytophaga fermentans JCM 21142T, a Facultative Anaerobe Isolated from Marine Mud.</title>
        <authorList>
            <person name="Starns D."/>
            <person name="Oshima K."/>
            <person name="Suda W."/>
            <person name="Iino T."/>
            <person name="Yuki M."/>
            <person name="Inoue J."/>
            <person name="Kitamura K."/>
            <person name="Iida T."/>
            <person name="Darby A."/>
            <person name="Hattori M."/>
            <person name="Ohkuma M."/>
        </authorList>
    </citation>
    <scope>NUCLEOTIDE SEQUENCE [LARGE SCALE GENOMIC DNA]</scope>
    <source>
        <strain evidence="1 2">JCM 21142</strain>
    </source>
</reference>
<evidence type="ECO:0000313" key="2">
    <source>
        <dbReference type="Proteomes" id="UP000019402"/>
    </source>
</evidence>
<dbReference type="OrthoDB" id="892470at2"/>
<dbReference type="InterPro" id="IPR029033">
    <property type="entry name" value="His_PPase_superfam"/>
</dbReference>
<dbReference type="EMBL" id="BAMD01000016">
    <property type="protein sequence ID" value="GAF03017.1"/>
    <property type="molecule type" value="Genomic_DNA"/>
</dbReference>
<sequence>MNPVYLLSLLLFFCCWSKMDGQEVVLIRHAKVNMDAKGWIRARKAAEYREKYDVSPIHSFSATAVKKQLPVIISDTVYTSALARTQETAYLLWGDSVIYVALPLLNEYQLHVIRWPLWLPYKGWTSISRALWLMGLKKEGVESYSEAKERTLKVVDFIEHKSEGNPQVVLVTHGFLNRNIAKELEKRGWLRTLNKGKVNLGATVFKK</sequence>
<name>W7Y4I9_9BACT</name>
<protein>
    <submittedName>
        <fullName evidence="1">Alpha-ribazole phosphatase</fullName>
    </submittedName>
</protein>
<gene>
    <name evidence="1" type="ORF">JCM21142_41670</name>
</gene>
<dbReference type="InterPro" id="IPR013078">
    <property type="entry name" value="His_Pase_superF_clade-1"/>
</dbReference>
<dbReference type="SUPFAM" id="SSF53254">
    <property type="entry name" value="Phosphoglycerate mutase-like"/>
    <property type="match status" value="1"/>
</dbReference>
<organism evidence="1 2">
    <name type="scientific">Saccharicrinis fermentans DSM 9555 = JCM 21142</name>
    <dbReference type="NCBI Taxonomy" id="869213"/>
    <lineage>
        <taxon>Bacteria</taxon>
        <taxon>Pseudomonadati</taxon>
        <taxon>Bacteroidota</taxon>
        <taxon>Bacteroidia</taxon>
        <taxon>Marinilabiliales</taxon>
        <taxon>Marinilabiliaceae</taxon>
        <taxon>Saccharicrinis</taxon>
    </lineage>
</organism>
<proteinExistence type="predicted"/>
<dbReference type="eggNOG" id="COG0406">
    <property type="taxonomic scope" value="Bacteria"/>
</dbReference>
<evidence type="ECO:0000313" key="1">
    <source>
        <dbReference type="EMBL" id="GAF03017.1"/>
    </source>
</evidence>
<accession>W7Y4I9</accession>
<dbReference type="STRING" id="869213.GCA_000517085_02338"/>
<dbReference type="AlphaFoldDB" id="W7Y4I9"/>